<keyword evidence="6 7" id="KW-0472">Membrane</keyword>
<dbReference type="Pfam" id="PF03547">
    <property type="entry name" value="Mem_trans"/>
    <property type="match status" value="2"/>
</dbReference>
<evidence type="ECO:0000256" key="1">
    <source>
        <dbReference type="ARBA" id="ARBA00004141"/>
    </source>
</evidence>
<dbReference type="Proteomes" id="UP000077037">
    <property type="component" value="Unassembled WGS sequence"/>
</dbReference>
<comment type="subcellular location">
    <subcellularLocation>
        <location evidence="1">Membrane</location>
        <topology evidence="1">Multi-pass membrane protein</topology>
    </subcellularLocation>
</comment>
<evidence type="ECO:0000256" key="3">
    <source>
        <dbReference type="ARBA" id="ARBA00022475"/>
    </source>
</evidence>
<dbReference type="RefSeq" id="WP_066410701.1">
    <property type="nucleotide sequence ID" value="NZ_FKBS01000014.1"/>
</dbReference>
<feature type="transmembrane region" description="Helical" evidence="7">
    <location>
        <begin position="35"/>
        <end position="54"/>
    </location>
</feature>
<evidence type="ECO:0000313" key="8">
    <source>
        <dbReference type="EMBL" id="SAI22475.1"/>
    </source>
</evidence>
<feature type="transmembrane region" description="Helical" evidence="7">
    <location>
        <begin position="187"/>
        <end position="207"/>
    </location>
</feature>
<dbReference type="GO" id="GO:0016020">
    <property type="term" value="C:membrane"/>
    <property type="evidence" value="ECO:0007669"/>
    <property type="project" value="UniProtKB-SubCell"/>
</dbReference>
<dbReference type="OrthoDB" id="3238001at2"/>
<feature type="transmembrane region" description="Helical" evidence="7">
    <location>
        <begin position="111"/>
        <end position="134"/>
    </location>
</feature>
<protein>
    <submittedName>
        <fullName evidence="8">Auxin efflux carrier</fullName>
    </submittedName>
</protein>
<sequence length="296" mass="30572">MVSVAEFYWSVVVLMAPLLFCVGIGLYWGKRNHPFGGAFATTLVTSVTTPALVFHTFTTTQLDNGALADIVGASLLAMFVCALLCAAGLKLAGLPVRKLLPTAAMPNAGNLGLPISHLAFGDAGLSVAVAFFAINSFVMHTVGVRMVADAGTNKAWRSPVLLAAVVAVTLRVTGIPVPEWTIETGRMLGAVTVPLMLISLGHALAIIPSKGMRGGTVVAGLRLVLGLAVGYGVVTLLHLPDGLGGALALQMAMPCAVVSYMYAQRYTDLGDIAAGAVLVSTVVFLVLAPLLLMAMT</sequence>
<dbReference type="InterPro" id="IPR004776">
    <property type="entry name" value="Mem_transp_PIN-like"/>
</dbReference>
<dbReference type="EMBL" id="FKBS01000014">
    <property type="protein sequence ID" value="SAI22475.1"/>
    <property type="molecule type" value="Genomic_DNA"/>
</dbReference>
<dbReference type="PANTHER" id="PTHR36838">
    <property type="entry name" value="AUXIN EFFLUX CARRIER FAMILY PROTEIN"/>
    <property type="match status" value="1"/>
</dbReference>
<feature type="transmembrane region" description="Helical" evidence="7">
    <location>
        <begin position="275"/>
        <end position="295"/>
    </location>
</feature>
<feature type="transmembrane region" description="Helical" evidence="7">
    <location>
        <begin position="7"/>
        <end position="29"/>
    </location>
</feature>
<feature type="transmembrane region" description="Helical" evidence="7">
    <location>
        <begin position="66"/>
        <end position="91"/>
    </location>
</feature>
<name>A0A157NMG2_9BORD</name>
<keyword evidence="5 7" id="KW-1133">Transmembrane helix</keyword>
<evidence type="ECO:0000256" key="7">
    <source>
        <dbReference type="SAM" id="Phobius"/>
    </source>
</evidence>
<reference evidence="8 9" key="1">
    <citation type="submission" date="2016-03" db="EMBL/GenBank/DDBJ databases">
        <authorList>
            <consortium name="Pathogen Informatics"/>
        </authorList>
    </citation>
    <scope>NUCLEOTIDE SEQUENCE [LARGE SCALE GENOMIC DNA]</scope>
    <source>
        <strain evidence="8 9">NCTC13364</strain>
    </source>
</reference>
<keyword evidence="4 7" id="KW-0812">Transmembrane</keyword>
<evidence type="ECO:0000256" key="4">
    <source>
        <dbReference type="ARBA" id="ARBA00022692"/>
    </source>
</evidence>
<feature type="transmembrane region" description="Helical" evidence="7">
    <location>
        <begin position="155"/>
        <end position="175"/>
    </location>
</feature>
<organism evidence="8 9">
    <name type="scientific">Bordetella ansorpii</name>
    <dbReference type="NCBI Taxonomy" id="288768"/>
    <lineage>
        <taxon>Bacteria</taxon>
        <taxon>Pseudomonadati</taxon>
        <taxon>Pseudomonadota</taxon>
        <taxon>Betaproteobacteria</taxon>
        <taxon>Burkholderiales</taxon>
        <taxon>Alcaligenaceae</taxon>
        <taxon>Bordetella</taxon>
    </lineage>
</organism>
<evidence type="ECO:0000256" key="5">
    <source>
        <dbReference type="ARBA" id="ARBA00022989"/>
    </source>
</evidence>
<gene>
    <name evidence="8" type="ORF">SAMEA1982600_01796</name>
</gene>
<proteinExistence type="predicted"/>
<evidence type="ECO:0000256" key="6">
    <source>
        <dbReference type="ARBA" id="ARBA00023136"/>
    </source>
</evidence>
<dbReference type="PANTHER" id="PTHR36838:SF1">
    <property type="entry name" value="SLR1864 PROTEIN"/>
    <property type="match status" value="1"/>
</dbReference>
<evidence type="ECO:0000313" key="9">
    <source>
        <dbReference type="Proteomes" id="UP000077037"/>
    </source>
</evidence>
<dbReference type="AlphaFoldDB" id="A0A157NMG2"/>
<accession>A0A157NMG2</accession>
<feature type="transmembrane region" description="Helical" evidence="7">
    <location>
        <begin position="219"/>
        <end position="239"/>
    </location>
</feature>
<dbReference type="GO" id="GO:0055085">
    <property type="term" value="P:transmembrane transport"/>
    <property type="evidence" value="ECO:0007669"/>
    <property type="project" value="InterPro"/>
</dbReference>
<keyword evidence="3" id="KW-1003">Cell membrane</keyword>
<evidence type="ECO:0000256" key="2">
    <source>
        <dbReference type="ARBA" id="ARBA00022448"/>
    </source>
</evidence>
<keyword evidence="2" id="KW-0813">Transport</keyword>